<reference evidence="1 2" key="1">
    <citation type="submission" date="2021-12" db="EMBL/GenBank/DDBJ databases">
        <title>Discovery of the Pendulisporaceae a myxobacterial family with distinct sporulation behavior and unique specialized metabolism.</title>
        <authorList>
            <person name="Garcia R."/>
            <person name="Popoff A."/>
            <person name="Bader C.D."/>
            <person name="Loehr J."/>
            <person name="Walesch S."/>
            <person name="Walt C."/>
            <person name="Boldt J."/>
            <person name="Bunk B."/>
            <person name="Haeckl F.J.F.P.J."/>
            <person name="Gunesch A.P."/>
            <person name="Birkelbach J."/>
            <person name="Nuebel U."/>
            <person name="Pietschmann T."/>
            <person name="Bach T."/>
            <person name="Mueller R."/>
        </authorList>
    </citation>
    <scope>NUCLEOTIDE SEQUENCE [LARGE SCALE GENOMIC DNA]</scope>
    <source>
        <strain evidence="1 2">MSr12523</strain>
    </source>
</reference>
<dbReference type="Pfam" id="PF00378">
    <property type="entry name" value="ECH_1"/>
    <property type="match status" value="1"/>
</dbReference>
<dbReference type="PANTHER" id="PTHR11941:SF54">
    <property type="entry name" value="ENOYL-COA HYDRATASE, MITOCHONDRIAL"/>
    <property type="match status" value="1"/>
</dbReference>
<dbReference type="InterPro" id="IPR029045">
    <property type="entry name" value="ClpP/crotonase-like_dom_sf"/>
</dbReference>
<dbReference type="EMBL" id="CP089982">
    <property type="protein sequence ID" value="WXA92318.1"/>
    <property type="molecule type" value="Genomic_DNA"/>
</dbReference>
<dbReference type="Gene3D" id="3.90.226.10">
    <property type="entry name" value="2-enoyl-CoA Hydratase, Chain A, domain 1"/>
    <property type="match status" value="1"/>
</dbReference>
<accession>A0ABZ2K4N5</accession>
<dbReference type="SUPFAM" id="SSF52096">
    <property type="entry name" value="ClpP/crotonase"/>
    <property type="match status" value="1"/>
</dbReference>
<dbReference type="PANTHER" id="PTHR11941">
    <property type="entry name" value="ENOYL-COA HYDRATASE-RELATED"/>
    <property type="match status" value="1"/>
</dbReference>
<organism evidence="1 2">
    <name type="scientific">Pendulispora brunnea</name>
    <dbReference type="NCBI Taxonomy" id="2905690"/>
    <lineage>
        <taxon>Bacteria</taxon>
        <taxon>Pseudomonadati</taxon>
        <taxon>Myxococcota</taxon>
        <taxon>Myxococcia</taxon>
        <taxon>Myxococcales</taxon>
        <taxon>Sorangiineae</taxon>
        <taxon>Pendulisporaceae</taxon>
        <taxon>Pendulispora</taxon>
    </lineage>
</organism>
<proteinExistence type="predicted"/>
<sequence>MIFEIKLAHPAKNALDSTLMAYMLEQLREAAGRPVLISGSDNAFSAGLNLKTVSRFDGPAMRMFLDRLEHFMAAVYLYPGPTAAAINGHAIAGGCVLALCCDYRVALADPKVKIGLNEVALGVRFPPRIHTIVSRRVPPQHHERVILGAELFDPVTAFELGLVDAVSEDPVQNARDRLTTWGALPQDAYSATKRDLRGRGETDLCPEAEHKKRLDEAVDAWITDDVKNRMLAALRR</sequence>
<evidence type="ECO:0000313" key="2">
    <source>
        <dbReference type="Proteomes" id="UP001379533"/>
    </source>
</evidence>
<dbReference type="Proteomes" id="UP001379533">
    <property type="component" value="Chromosome"/>
</dbReference>
<dbReference type="InterPro" id="IPR001753">
    <property type="entry name" value="Enoyl-CoA_hydra/iso"/>
</dbReference>
<dbReference type="RefSeq" id="WP_394842935.1">
    <property type="nucleotide sequence ID" value="NZ_CP089982.1"/>
</dbReference>
<dbReference type="CDD" id="cd06558">
    <property type="entry name" value="crotonase-like"/>
    <property type="match status" value="1"/>
</dbReference>
<evidence type="ECO:0000313" key="1">
    <source>
        <dbReference type="EMBL" id="WXA92318.1"/>
    </source>
</evidence>
<gene>
    <name evidence="1" type="ORF">LZC95_38415</name>
</gene>
<protein>
    <submittedName>
        <fullName evidence="1">Enoyl-CoA hydratase/isomerase family protein</fullName>
    </submittedName>
</protein>
<name>A0ABZ2K4N5_9BACT</name>
<keyword evidence="2" id="KW-1185">Reference proteome</keyword>